<protein>
    <submittedName>
        <fullName evidence="2">Uncharacterized protein</fullName>
    </submittedName>
</protein>
<feature type="compositionally biased region" description="Polar residues" evidence="1">
    <location>
        <begin position="41"/>
        <end position="53"/>
    </location>
</feature>
<sequence>MEHNSSYSNGYHLTKNSYSNLFNLDPLRNFQLPQDEDDPVNYTSSSQDDSNGSKGMMIEHANGTRAERPSDSPPEMTLKRKRYQVEAEAGYNSSARRDADSNDEDDVDYENYISEQHYRNMLGEHVQRYRKARSKEAAAAARL</sequence>
<reference evidence="2 3" key="1">
    <citation type="journal article" date="2021" name="Nat. Plants">
        <title>The Taxus genome provides insights into paclitaxel biosynthesis.</title>
        <authorList>
            <person name="Xiong X."/>
            <person name="Gou J."/>
            <person name="Liao Q."/>
            <person name="Li Y."/>
            <person name="Zhou Q."/>
            <person name="Bi G."/>
            <person name="Li C."/>
            <person name="Du R."/>
            <person name="Wang X."/>
            <person name="Sun T."/>
            <person name="Guo L."/>
            <person name="Liang H."/>
            <person name="Lu P."/>
            <person name="Wu Y."/>
            <person name="Zhang Z."/>
            <person name="Ro D.K."/>
            <person name="Shang Y."/>
            <person name="Huang S."/>
            <person name="Yan J."/>
        </authorList>
    </citation>
    <scope>NUCLEOTIDE SEQUENCE [LARGE SCALE GENOMIC DNA]</scope>
    <source>
        <strain evidence="2">Ta-2019</strain>
    </source>
</reference>
<evidence type="ECO:0000313" key="2">
    <source>
        <dbReference type="EMBL" id="KAH9298986.1"/>
    </source>
</evidence>
<proteinExistence type="predicted"/>
<comment type="caution">
    <text evidence="2">The sequence shown here is derived from an EMBL/GenBank/DDBJ whole genome shotgun (WGS) entry which is preliminary data.</text>
</comment>
<dbReference type="EMBL" id="JAHRHJ020000010">
    <property type="protein sequence ID" value="KAH9298986.1"/>
    <property type="molecule type" value="Genomic_DNA"/>
</dbReference>
<name>A0AA38CBY9_TAXCH</name>
<accession>A0AA38CBY9</accession>
<feature type="region of interest" description="Disordered" evidence="1">
    <location>
        <begin position="29"/>
        <end position="116"/>
    </location>
</feature>
<feature type="non-terminal residue" evidence="2">
    <location>
        <position position="1"/>
    </location>
</feature>
<evidence type="ECO:0000313" key="3">
    <source>
        <dbReference type="Proteomes" id="UP000824469"/>
    </source>
</evidence>
<dbReference type="AlphaFoldDB" id="A0AA38CBY9"/>
<feature type="non-terminal residue" evidence="2">
    <location>
        <position position="143"/>
    </location>
</feature>
<dbReference type="Proteomes" id="UP000824469">
    <property type="component" value="Unassembled WGS sequence"/>
</dbReference>
<evidence type="ECO:0000256" key="1">
    <source>
        <dbReference type="SAM" id="MobiDB-lite"/>
    </source>
</evidence>
<organism evidence="2 3">
    <name type="scientific">Taxus chinensis</name>
    <name type="common">Chinese yew</name>
    <name type="synonym">Taxus wallichiana var. chinensis</name>
    <dbReference type="NCBI Taxonomy" id="29808"/>
    <lineage>
        <taxon>Eukaryota</taxon>
        <taxon>Viridiplantae</taxon>
        <taxon>Streptophyta</taxon>
        <taxon>Embryophyta</taxon>
        <taxon>Tracheophyta</taxon>
        <taxon>Spermatophyta</taxon>
        <taxon>Pinopsida</taxon>
        <taxon>Pinidae</taxon>
        <taxon>Conifers II</taxon>
        <taxon>Cupressales</taxon>
        <taxon>Taxaceae</taxon>
        <taxon>Taxus</taxon>
    </lineage>
</organism>
<gene>
    <name evidence="2" type="ORF">KI387_030668</name>
</gene>
<keyword evidence="3" id="KW-1185">Reference proteome</keyword>